<dbReference type="PANTHER" id="PTHR46623">
    <property type="entry name" value="CARBOXYMETHYLENEBUTENOLIDASE-RELATED"/>
    <property type="match status" value="1"/>
</dbReference>
<dbReference type="EMBL" id="LGUT01003293">
    <property type="protein sequence ID" value="KOG85640.1"/>
    <property type="molecule type" value="Genomic_DNA"/>
</dbReference>
<proteinExistence type="predicted"/>
<evidence type="ECO:0000313" key="3">
    <source>
        <dbReference type="Proteomes" id="UP000037020"/>
    </source>
</evidence>
<dbReference type="GO" id="GO:0016787">
    <property type="term" value="F:hydrolase activity"/>
    <property type="evidence" value="ECO:0007669"/>
    <property type="project" value="UniProtKB-KW"/>
</dbReference>
<dbReference type="Pfam" id="PF01738">
    <property type="entry name" value="DLH"/>
    <property type="match status" value="2"/>
</dbReference>
<dbReference type="PANTHER" id="PTHR46623:SF10">
    <property type="entry name" value="CARBOXYMETHYLENEBUTENOLIDASE HOMOLOG"/>
    <property type="match status" value="1"/>
</dbReference>
<keyword evidence="2" id="KW-0378">Hydrolase</keyword>
<dbReference type="Proteomes" id="UP000037020">
    <property type="component" value="Unassembled WGS sequence"/>
</dbReference>
<gene>
    <name evidence="2" type="ORF">ADK38_35515</name>
</gene>
<evidence type="ECO:0000259" key="1">
    <source>
        <dbReference type="Pfam" id="PF01738"/>
    </source>
</evidence>
<reference evidence="2 3" key="1">
    <citation type="submission" date="2015-07" db="EMBL/GenBank/DDBJ databases">
        <authorList>
            <person name="Ju K.-S."/>
            <person name="Doroghazi J.R."/>
            <person name="Metcalf W.W."/>
        </authorList>
    </citation>
    <scope>NUCLEOTIDE SEQUENCE [LARGE SCALE GENOMIC DNA]</scope>
    <source>
        <strain evidence="2 3">NRRL B-3589</strain>
    </source>
</reference>
<dbReference type="InterPro" id="IPR051049">
    <property type="entry name" value="Dienelactone_hydrolase-like"/>
</dbReference>
<name>A0ABR5IWY2_9ACTN</name>
<dbReference type="InterPro" id="IPR002925">
    <property type="entry name" value="Dienelactn_hydro"/>
</dbReference>
<evidence type="ECO:0000313" key="2">
    <source>
        <dbReference type="EMBL" id="KOG85640.1"/>
    </source>
</evidence>
<comment type="caution">
    <text evidence="2">The sequence shown here is derived from an EMBL/GenBank/DDBJ whole genome shotgun (WGS) entry which is preliminary data.</text>
</comment>
<sequence>MPTSHATVQTEDGVCAVTLHTPAEQGSWPAVIFYPDAGGVREVFVAMADRLAGLGYAVLLPDVYYRAGGYAPFDVATAFDDPAERERLFTLMQSLTAERVVSDANAFLAFLADRPEVSGDRVGTTGYCMGGRISLIVAGNRPDRIAAAASFHGGFLAAENDDSFPLDQQERLEQALTAAGVAHSIEVYPAGHGFAVPDNPTYDTAAFERHWTALADLYAKSLAG</sequence>
<dbReference type="SUPFAM" id="SSF53474">
    <property type="entry name" value="alpha/beta-Hydrolases"/>
    <property type="match status" value="1"/>
</dbReference>
<organism evidence="2 3">
    <name type="scientific">Streptomyces varsoviensis</name>
    <dbReference type="NCBI Taxonomy" id="67373"/>
    <lineage>
        <taxon>Bacteria</taxon>
        <taxon>Bacillati</taxon>
        <taxon>Actinomycetota</taxon>
        <taxon>Actinomycetes</taxon>
        <taxon>Kitasatosporales</taxon>
        <taxon>Streptomycetaceae</taxon>
        <taxon>Streptomyces</taxon>
    </lineage>
</organism>
<protein>
    <submittedName>
        <fullName evidence="2">Dienelactone hydrolase family protein</fullName>
    </submittedName>
</protein>
<feature type="domain" description="Dienelactone hydrolase" evidence="1">
    <location>
        <begin position="155"/>
        <end position="219"/>
    </location>
</feature>
<dbReference type="InterPro" id="IPR029058">
    <property type="entry name" value="AB_hydrolase_fold"/>
</dbReference>
<feature type="domain" description="Dienelactone hydrolase" evidence="1">
    <location>
        <begin position="18"/>
        <end position="154"/>
    </location>
</feature>
<dbReference type="Gene3D" id="3.40.50.1820">
    <property type="entry name" value="alpha/beta hydrolase"/>
    <property type="match status" value="1"/>
</dbReference>
<keyword evidence="3" id="KW-1185">Reference proteome</keyword>
<accession>A0ABR5IWY2</accession>